<dbReference type="InterPro" id="IPR051813">
    <property type="entry name" value="HepT_RNase_toxin"/>
</dbReference>
<dbReference type="AlphaFoldDB" id="A0A7G7G6R9"/>
<evidence type="ECO:0000256" key="1">
    <source>
        <dbReference type="ARBA" id="ARBA00022553"/>
    </source>
</evidence>
<dbReference type="PANTHER" id="PTHR34139">
    <property type="entry name" value="UPF0331 PROTEIN MJ0127"/>
    <property type="match status" value="1"/>
</dbReference>
<dbReference type="RefSeq" id="WP_185273632.1">
    <property type="nucleotide sequence ID" value="NZ_CP055156.1"/>
</dbReference>
<dbReference type="PANTHER" id="PTHR34139:SF1">
    <property type="entry name" value="RNASE MJ1380-RELATED"/>
    <property type="match status" value="1"/>
</dbReference>
<keyword evidence="7" id="KW-1185">Reference proteome</keyword>
<keyword evidence="3" id="KW-0540">Nuclease</keyword>
<gene>
    <name evidence="6" type="ORF">HUW51_08950</name>
</gene>
<evidence type="ECO:0000256" key="3">
    <source>
        <dbReference type="ARBA" id="ARBA00022722"/>
    </source>
</evidence>
<dbReference type="GO" id="GO:0000166">
    <property type="term" value="F:nucleotide binding"/>
    <property type="evidence" value="ECO:0007669"/>
    <property type="project" value="UniProtKB-KW"/>
</dbReference>
<keyword evidence="4" id="KW-0547">Nucleotide-binding</keyword>
<keyword evidence="2" id="KW-1277">Toxin-antitoxin system</keyword>
<protein>
    <submittedName>
        <fullName evidence="6">DUF86 domain-containing protein</fullName>
    </submittedName>
</protein>
<sequence>MESDIQLWLADIKRSVVEIYDFLPAEKDFHLFQQDLKTRKAVERNLEIIGEALNRILRIHPEINITNARRIVNTRNRIIHCYDTVSEDIIWAIVIKDLPKLEEEIEKLLS</sequence>
<dbReference type="Pfam" id="PF01934">
    <property type="entry name" value="HepT-like"/>
    <property type="match status" value="1"/>
</dbReference>
<dbReference type="Proteomes" id="UP000515237">
    <property type="component" value="Chromosome"/>
</dbReference>
<dbReference type="GO" id="GO:0016787">
    <property type="term" value="F:hydrolase activity"/>
    <property type="evidence" value="ECO:0007669"/>
    <property type="project" value="UniProtKB-KW"/>
</dbReference>
<evidence type="ECO:0000313" key="7">
    <source>
        <dbReference type="Proteomes" id="UP000515237"/>
    </source>
</evidence>
<dbReference type="GO" id="GO:0004540">
    <property type="term" value="F:RNA nuclease activity"/>
    <property type="evidence" value="ECO:0007669"/>
    <property type="project" value="InterPro"/>
</dbReference>
<proteinExistence type="predicted"/>
<reference evidence="6 7" key="1">
    <citation type="journal article" date="2018" name="Int. J. Syst. Evol. Microbiol.">
        <title>Adhaeribacter swui sp. nov., isolated from wet mud.</title>
        <authorList>
            <person name="Kim D.U."/>
            <person name="Kim K.W."/>
            <person name="Kang M.S."/>
            <person name="Kim J.Y."/>
            <person name="Jang J.H."/>
            <person name="Kim M.K."/>
        </authorList>
    </citation>
    <scope>NUCLEOTIDE SEQUENCE [LARGE SCALE GENOMIC DNA]</scope>
    <source>
        <strain evidence="6 7">KCTC 52873</strain>
    </source>
</reference>
<evidence type="ECO:0000256" key="5">
    <source>
        <dbReference type="ARBA" id="ARBA00022801"/>
    </source>
</evidence>
<evidence type="ECO:0000256" key="4">
    <source>
        <dbReference type="ARBA" id="ARBA00022741"/>
    </source>
</evidence>
<dbReference type="GO" id="GO:0110001">
    <property type="term" value="C:toxin-antitoxin complex"/>
    <property type="evidence" value="ECO:0007669"/>
    <property type="project" value="InterPro"/>
</dbReference>
<evidence type="ECO:0000256" key="2">
    <source>
        <dbReference type="ARBA" id="ARBA00022649"/>
    </source>
</evidence>
<dbReference type="EMBL" id="CP055156">
    <property type="protein sequence ID" value="QNF32853.1"/>
    <property type="molecule type" value="Genomic_DNA"/>
</dbReference>
<dbReference type="InterPro" id="IPR008201">
    <property type="entry name" value="HepT-like"/>
</dbReference>
<name>A0A7G7G6R9_9BACT</name>
<accession>A0A7G7G6R9</accession>
<dbReference type="KEGG" id="aswu:HUW51_08950"/>
<keyword evidence="1" id="KW-0597">Phosphoprotein</keyword>
<organism evidence="6 7">
    <name type="scientific">Adhaeribacter swui</name>
    <dbReference type="NCBI Taxonomy" id="2086471"/>
    <lineage>
        <taxon>Bacteria</taxon>
        <taxon>Pseudomonadati</taxon>
        <taxon>Bacteroidota</taxon>
        <taxon>Cytophagia</taxon>
        <taxon>Cytophagales</taxon>
        <taxon>Hymenobacteraceae</taxon>
        <taxon>Adhaeribacter</taxon>
    </lineage>
</organism>
<keyword evidence="5" id="KW-0378">Hydrolase</keyword>
<evidence type="ECO:0000313" key="6">
    <source>
        <dbReference type="EMBL" id="QNF32853.1"/>
    </source>
</evidence>